<evidence type="ECO:0000313" key="4">
    <source>
        <dbReference type="Proteomes" id="UP000000267"/>
    </source>
</evidence>
<dbReference type="GO" id="GO:0031071">
    <property type="term" value="F:cysteine desulfurase activity"/>
    <property type="evidence" value="ECO:0007669"/>
    <property type="project" value="EnsemblFungi"/>
</dbReference>
<dbReference type="STRING" id="436907.A7TNM1"/>
<organism evidence="4">
    <name type="scientific">Vanderwaltozyma polyspora (strain ATCC 22028 / DSM 70294 / BCRC 21397 / CBS 2163 / NBRC 10782 / NRRL Y-8283 / UCD 57-17)</name>
    <name type="common">Kluyveromyces polysporus</name>
    <dbReference type="NCBI Taxonomy" id="436907"/>
    <lineage>
        <taxon>Eukaryota</taxon>
        <taxon>Fungi</taxon>
        <taxon>Dikarya</taxon>
        <taxon>Ascomycota</taxon>
        <taxon>Saccharomycotina</taxon>
        <taxon>Saccharomycetes</taxon>
        <taxon>Saccharomycetales</taxon>
        <taxon>Saccharomycetaceae</taxon>
        <taxon>Vanderwaltozyma</taxon>
    </lineage>
</organism>
<sequence length="90" mass="10595">MSAAPSRGQVLNLYKQFIKNANQFNNYNFKEYFLRRSRESFRANSKIQDPVELAKVYRDAQFDLAVLKRQSIISQLYTFDKLVVEPVAEK</sequence>
<name>A7TNM1_VANPO</name>
<dbReference type="PANTHER" id="PTHR13166">
    <property type="entry name" value="PROTEIN C6ORF149"/>
    <property type="match status" value="1"/>
</dbReference>
<dbReference type="Pfam" id="PF05347">
    <property type="entry name" value="Complex1_LYR"/>
    <property type="match status" value="1"/>
</dbReference>
<evidence type="ECO:0000313" key="3">
    <source>
        <dbReference type="EMBL" id="EDO16138.1"/>
    </source>
</evidence>
<accession>A7TNM1</accession>
<dbReference type="CDD" id="cd20264">
    <property type="entry name" value="Complex1_LYR_LYRM4"/>
    <property type="match status" value="1"/>
</dbReference>
<gene>
    <name evidence="3" type="ORF">Kpol_1070p21</name>
</gene>
<dbReference type="RefSeq" id="XP_001643996.1">
    <property type="nucleotide sequence ID" value="XM_001643946.1"/>
</dbReference>
<dbReference type="EMBL" id="DS480432">
    <property type="protein sequence ID" value="EDO16138.1"/>
    <property type="molecule type" value="Genomic_DNA"/>
</dbReference>
<dbReference type="Proteomes" id="UP000000267">
    <property type="component" value="Unassembled WGS sequence"/>
</dbReference>
<dbReference type="OMA" id="YTTDKLV"/>
<dbReference type="GO" id="GO:0005759">
    <property type="term" value="C:mitochondrial matrix"/>
    <property type="evidence" value="ECO:0007669"/>
    <property type="project" value="EnsemblFungi"/>
</dbReference>
<dbReference type="AlphaFoldDB" id="A7TNM1"/>
<keyword evidence="4" id="KW-1185">Reference proteome</keyword>
<dbReference type="InterPro" id="IPR008011">
    <property type="entry name" value="Complex1_LYR_dom"/>
</dbReference>
<evidence type="ECO:0000256" key="1">
    <source>
        <dbReference type="ARBA" id="ARBA00009508"/>
    </source>
</evidence>
<dbReference type="OrthoDB" id="275715at2759"/>
<proteinExistence type="inferred from homology"/>
<evidence type="ECO:0000259" key="2">
    <source>
        <dbReference type="Pfam" id="PF05347"/>
    </source>
</evidence>
<dbReference type="GO" id="GO:1990221">
    <property type="term" value="C:L-cysteine desulfurase complex"/>
    <property type="evidence" value="ECO:0007669"/>
    <property type="project" value="EnsemblFungi"/>
</dbReference>
<dbReference type="InterPro" id="IPR045297">
    <property type="entry name" value="Complex1_LYR_LYRM4"/>
</dbReference>
<dbReference type="KEGG" id="vpo:Kpol_1070p21"/>
<dbReference type="FunCoup" id="A7TNM1">
    <property type="interactions" value="491"/>
</dbReference>
<dbReference type="GeneID" id="5544274"/>
<reference evidence="3 4" key="1">
    <citation type="journal article" date="2007" name="Proc. Natl. Acad. Sci. U.S.A.">
        <title>Independent sorting-out of thousands of duplicated gene pairs in two yeast species descended from a whole-genome duplication.</title>
        <authorList>
            <person name="Scannell D.R."/>
            <person name="Frank A.C."/>
            <person name="Conant G.C."/>
            <person name="Byrne K.P."/>
            <person name="Woolfit M."/>
            <person name="Wolfe K.H."/>
        </authorList>
    </citation>
    <scope>NUCLEOTIDE SEQUENCE [LARGE SCALE GENOMIC DNA]</scope>
    <source>
        <strain evidence="4">ATCC 22028 / DSM 70294 / BCRC 21397 / CBS 2163 / NBRC 10782 / NRRL Y-8283 / UCD 57-17</strain>
    </source>
</reference>
<dbReference type="PhylomeDB" id="A7TNM1"/>
<protein>
    <recommendedName>
        <fullName evidence="2">Complex 1 LYR protein domain-containing protein</fullName>
    </recommendedName>
</protein>
<dbReference type="PANTHER" id="PTHR13166:SF7">
    <property type="entry name" value="LYR MOTIF-CONTAINING PROTEIN 4"/>
    <property type="match status" value="1"/>
</dbReference>
<dbReference type="GO" id="GO:0060090">
    <property type="term" value="F:molecular adaptor activity"/>
    <property type="evidence" value="ECO:0007669"/>
    <property type="project" value="EnsemblFungi"/>
</dbReference>
<feature type="domain" description="Complex 1 LYR protein" evidence="2">
    <location>
        <begin position="9"/>
        <end position="65"/>
    </location>
</feature>
<dbReference type="InterPro" id="IPR051522">
    <property type="entry name" value="ISC_assembly_LYR"/>
</dbReference>
<dbReference type="HOGENOM" id="CLU_120076_2_1_1"/>
<dbReference type="eggNOG" id="KOG3801">
    <property type="taxonomic scope" value="Eukaryota"/>
</dbReference>
<dbReference type="InParanoid" id="A7TNM1"/>
<dbReference type="GO" id="GO:0016226">
    <property type="term" value="P:iron-sulfur cluster assembly"/>
    <property type="evidence" value="ECO:0007669"/>
    <property type="project" value="EnsemblFungi"/>
</dbReference>
<comment type="similarity">
    <text evidence="1">Belongs to the complex I LYR family.</text>
</comment>